<dbReference type="EMBL" id="JAODUO010000176">
    <property type="protein sequence ID" value="KAK2187157.1"/>
    <property type="molecule type" value="Genomic_DNA"/>
</dbReference>
<feature type="region of interest" description="Disordered" evidence="6">
    <location>
        <begin position="71"/>
        <end position="92"/>
    </location>
</feature>
<feature type="region of interest" description="Disordered" evidence="6">
    <location>
        <begin position="683"/>
        <end position="704"/>
    </location>
</feature>
<evidence type="ECO:0008006" key="12">
    <source>
        <dbReference type="Google" id="ProtNLM"/>
    </source>
</evidence>
<keyword evidence="4" id="KW-0493">Microtubule</keyword>
<dbReference type="InterPro" id="IPR040457">
    <property type="entry name" value="GCP_C"/>
</dbReference>
<dbReference type="GO" id="GO:0005874">
    <property type="term" value="C:microtubule"/>
    <property type="evidence" value="ECO:0007669"/>
    <property type="project" value="UniProtKB-KW"/>
</dbReference>
<dbReference type="GO" id="GO:0051011">
    <property type="term" value="F:microtubule minus-end binding"/>
    <property type="evidence" value="ECO:0007669"/>
    <property type="project" value="TreeGrafter"/>
</dbReference>
<dbReference type="Gene3D" id="1.20.120.1900">
    <property type="entry name" value="Gamma-tubulin complex, C-terminal domain"/>
    <property type="match status" value="1"/>
</dbReference>
<evidence type="ECO:0000259" key="8">
    <source>
        <dbReference type="Pfam" id="PF17681"/>
    </source>
</evidence>
<proteinExistence type="inferred from homology"/>
<evidence type="ECO:0000256" key="6">
    <source>
        <dbReference type="SAM" id="MobiDB-lite"/>
    </source>
</evidence>
<dbReference type="Pfam" id="PF17681">
    <property type="entry name" value="GCP_N_terminal"/>
    <property type="match status" value="1"/>
</dbReference>
<keyword evidence="3" id="KW-0963">Cytoplasm</keyword>
<keyword evidence="5" id="KW-0206">Cytoskeleton</keyword>
<accession>A0AAD9UF46</accession>
<organism evidence="10 11">
    <name type="scientific">Ridgeia piscesae</name>
    <name type="common">Tubeworm</name>
    <dbReference type="NCBI Taxonomy" id="27915"/>
    <lineage>
        <taxon>Eukaryota</taxon>
        <taxon>Metazoa</taxon>
        <taxon>Spiralia</taxon>
        <taxon>Lophotrochozoa</taxon>
        <taxon>Annelida</taxon>
        <taxon>Polychaeta</taxon>
        <taxon>Sedentaria</taxon>
        <taxon>Canalipalpata</taxon>
        <taxon>Sabellida</taxon>
        <taxon>Siboglinidae</taxon>
        <taxon>Ridgeia</taxon>
    </lineage>
</organism>
<dbReference type="PANTHER" id="PTHR19302:SF70">
    <property type="entry name" value="GAMMA-TUBULIN COMPLEX COMPONENT 6"/>
    <property type="match status" value="1"/>
</dbReference>
<dbReference type="GO" id="GO:0043015">
    <property type="term" value="F:gamma-tubulin binding"/>
    <property type="evidence" value="ECO:0007669"/>
    <property type="project" value="InterPro"/>
</dbReference>
<dbReference type="InterPro" id="IPR041470">
    <property type="entry name" value="GCP_N"/>
</dbReference>
<dbReference type="Pfam" id="PF19340">
    <property type="entry name" value="GCP6_N"/>
    <property type="match status" value="2"/>
</dbReference>
<feature type="compositionally biased region" description="Basic and acidic residues" evidence="6">
    <location>
        <begin position="988"/>
        <end position="1000"/>
    </location>
</feature>
<comment type="similarity">
    <text evidence="2">Belongs to the TUBGCP family.</text>
</comment>
<comment type="caution">
    <text evidence="10">The sequence shown here is derived from an EMBL/GenBank/DDBJ whole genome shotgun (WGS) entry which is preliminary data.</text>
</comment>
<dbReference type="Pfam" id="PF04130">
    <property type="entry name" value="GCP_C_terminal"/>
    <property type="match status" value="1"/>
</dbReference>
<feature type="compositionally biased region" description="Polar residues" evidence="6">
    <location>
        <begin position="640"/>
        <end position="649"/>
    </location>
</feature>
<evidence type="ECO:0000313" key="11">
    <source>
        <dbReference type="Proteomes" id="UP001209878"/>
    </source>
</evidence>
<feature type="compositionally biased region" description="Low complexity" evidence="6">
    <location>
        <begin position="622"/>
        <end position="635"/>
    </location>
</feature>
<feature type="domain" description="Gamma tubulin complex component C-terminal" evidence="7">
    <location>
        <begin position="1191"/>
        <end position="1471"/>
    </location>
</feature>
<evidence type="ECO:0000313" key="10">
    <source>
        <dbReference type="EMBL" id="KAK2187157.1"/>
    </source>
</evidence>
<dbReference type="Proteomes" id="UP001209878">
    <property type="component" value="Unassembled WGS sequence"/>
</dbReference>
<dbReference type="GO" id="GO:0000278">
    <property type="term" value="P:mitotic cell cycle"/>
    <property type="evidence" value="ECO:0007669"/>
    <property type="project" value="TreeGrafter"/>
</dbReference>
<feature type="domain" description="Gamma-tubulin complex component 6 N-terminal" evidence="9">
    <location>
        <begin position="98"/>
        <end position="130"/>
    </location>
</feature>
<dbReference type="InterPro" id="IPR045818">
    <property type="entry name" value="GCP6_N"/>
</dbReference>
<evidence type="ECO:0000256" key="2">
    <source>
        <dbReference type="ARBA" id="ARBA00010337"/>
    </source>
</evidence>
<feature type="compositionally biased region" description="Polar residues" evidence="6">
    <location>
        <begin position="590"/>
        <end position="604"/>
    </location>
</feature>
<evidence type="ECO:0000256" key="1">
    <source>
        <dbReference type="ARBA" id="ARBA00004245"/>
    </source>
</evidence>
<dbReference type="InterPro" id="IPR042241">
    <property type="entry name" value="GCP_C_sf"/>
</dbReference>
<feature type="region of interest" description="Disordered" evidence="6">
    <location>
        <begin position="786"/>
        <end position="822"/>
    </location>
</feature>
<dbReference type="GO" id="GO:0051225">
    <property type="term" value="P:spindle assembly"/>
    <property type="evidence" value="ECO:0007669"/>
    <property type="project" value="TreeGrafter"/>
</dbReference>
<dbReference type="GO" id="GO:0031122">
    <property type="term" value="P:cytoplasmic microtubule organization"/>
    <property type="evidence" value="ECO:0007669"/>
    <property type="project" value="TreeGrafter"/>
</dbReference>
<feature type="region of interest" description="Disordered" evidence="6">
    <location>
        <begin position="587"/>
        <end position="649"/>
    </location>
</feature>
<feature type="domain" description="Gamma-tubulin complex component 6 N-terminal" evidence="9">
    <location>
        <begin position="30"/>
        <end position="88"/>
    </location>
</feature>
<gene>
    <name evidence="10" type="ORF">NP493_173g02044</name>
</gene>
<evidence type="ECO:0000256" key="3">
    <source>
        <dbReference type="ARBA" id="ARBA00022490"/>
    </source>
</evidence>
<keyword evidence="11" id="KW-1185">Reference proteome</keyword>
<evidence type="ECO:0000259" key="7">
    <source>
        <dbReference type="Pfam" id="PF04130"/>
    </source>
</evidence>
<evidence type="ECO:0000256" key="4">
    <source>
        <dbReference type="ARBA" id="ARBA00022701"/>
    </source>
</evidence>
<dbReference type="PANTHER" id="PTHR19302">
    <property type="entry name" value="GAMMA TUBULIN COMPLEX PROTEIN"/>
    <property type="match status" value="1"/>
</dbReference>
<dbReference type="GO" id="GO:0000930">
    <property type="term" value="C:gamma-tubulin complex"/>
    <property type="evidence" value="ECO:0007669"/>
    <property type="project" value="TreeGrafter"/>
</dbReference>
<protein>
    <recommendedName>
        <fullName evidence="12">Gamma-tubulin complex component 6</fullName>
    </recommendedName>
</protein>
<comment type="subcellular location">
    <subcellularLocation>
        <location evidence="1">Cytoplasm</location>
        <location evidence="1">Cytoskeleton</location>
    </subcellularLocation>
</comment>
<feature type="compositionally biased region" description="Basic and acidic residues" evidence="6">
    <location>
        <begin position="71"/>
        <end position="83"/>
    </location>
</feature>
<sequence>MLPVDSDFCHGDDMSLGVSSEHWFTVYPRKLTLFGALTHCRENDLQMSLELPDMMSSCPARIVPPKLHDVSTDEGFEDAHSEASRSASPVEDAVSSYELDTERPYLTEAGPEVFDRLLEALMEQLRLLFPSIYLLQRSVISMARLVADAINLLIGVSSNTFIYSKDLQLFHLSENISVSGLSSEALQEVCGALVECGTNYSRLKAFSESPAHDSLISRAFCSAVWKYLQHYCGCVLSLPRITTVLQLNMTVHSVAAQIRFLAELCQCAADSGDGQLPTGVPLLSYVYTHTLHECSSPHYPMMLSLLNAACVPYVIIEYAVPRVMITFSQEELADIETQSQDYMVRVQQTARANTLNRKEQRLRAERAKHNLQIKARKLATEAVEKLQGAEGRQVVCLDVSDQVQKAASDQVQKAARCVCLDVSDQVQKAASDQVQKAARCVCLDVSDQVQKAARCVCLDVSDQVQKAARCVCLDVSDQVQKAARCVCLDASDQVQKAARCVCLDASDQVQKAASDQVQKAARCMCLDVSDQVQKAAREELIAKYAKLTDAATYREQKALWLVERHKLDAKRTEYLQREAASLMEELQQRPLVSNEPTKQQTNIPETPGGSVLQTSDSAPPEGSTVDVVDTTGDDGLPNWARTQGTLAGSQSDLPAWARVEDSDPLVSMSEETEVLPQWARRGLEDRKGEGGDIGDTLNQSSEGGALKQLSSGDILKLSSDGDTLTHPTPIGITGHPSDATVGDLLKLSSEGETVKHPTPEGILHPVTGVTPGHPSDATVGNLLKDAGDGGILKQSSRGDSVKDPTPGRISHPLSDGTLGHPSNAVVGDLLKASSDGDITGQSCDTVKHSTPGNIPHSVSAVTLGHPSDAIVGDLLKQASDGDNSGLSCDIVKPPTPEGTPLSFTGVILGHPSDATAGDLLYPKGDTPDGQSQSQTADIIGTGEQASDVITSTSNYEQKVAAPATVVQPATEVNKLASTDQDIIPTSHMTHDTTHDLDTEAKPVVTGDTDAHSEMTRHYPHVGDESMPPVTKPGFFGHVSQLAGADYTIAVPRTRFNATMHATKESDWTDFTVRCNRRRHVTGRDVTTETQEVVSRRPHIKMNRWVGASTESEHIDASIVRVKRFRELNDHQRHSSDSTVQMLLYGRTFGAVQDTQVIREEEEEVQREHMELIKAVNESILSHFSVDLHIDQHFEALQQFLLLSDGEFSLSQGIQPQEMLNPVHLNGVLTRALHGGRLRLPRLDIQVTTLQSSHSSSGSLHQVAWPLNIIITDTCIGKYSRVFSFMLQLKRVAWLTSDLWHKLKRDGLVSHTDRSTQYRQLQLYRHEMQHFVKVIQSYIANQIIDVTWHEFQEDLDQRVHNLDDLHRVHIKYLNKCIFRCLLTPNAALVMKVIHDIFTLILKFHTQLHLGSWTRSNDSVEMTHPHFEGMAKSYRAFNVYSTFLFKVVSKLAARGYQPHLQELVLRLNFNNYYSDNMQHTQQTPF</sequence>
<dbReference type="InterPro" id="IPR007259">
    <property type="entry name" value="GCP"/>
</dbReference>
<name>A0AAD9UF46_RIDPI</name>
<dbReference type="GO" id="GO:0007020">
    <property type="term" value="P:microtubule nucleation"/>
    <property type="evidence" value="ECO:0007669"/>
    <property type="project" value="InterPro"/>
</dbReference>
<dbReference type="GO" id="GO:0051321">
    <property type="term" value="P:meiotic cell cycle"/>
    <property type="evidence" value="ECO:0007669"/>
    <property type="project" value="TreeGrafter"/>
</dbReference>
<feature type="region of interest" description="Disordered" evidence="6">
    <location>
        <begin position="985"/>
        <end position="1026"/>
    </location>
</feature>
<evidence type="ECO:0000256" key="5">
    <source>
        <dbReference type="ARBA" id="ARBA00023212"/>
    </source>
</evidence>
<dbReference type="GO" id="GO:0000922">
    <property type="term" value="C:spindle pole"/>
    <property type="evidence" value="ECO:0007669"/>
    <property type="project" value="InterPro"/>
</dbReference>
<evidence type="ECO:0000259" key="9">
    <source>
        <dbReference type="Pfam" id="PF19340"/>
    </source>
</evidence>
<feature type="domain" description="Gamma tubulin complex component protein N-terminal" evidence="8">
    <location>
        <begin position="147"/>
        <end position="314"/>
    </location>
</feature>
<reference evidence="10" key="1">
    <citation type="journal article" date="2023" name="Mol. Biol. Evol.">
        <title>Third-Generation Sequencing Reveals the Adaptive Role of the Epigenome in Three Deep-Sea Polychaetes.</title>
        <authorList>
            <person name="Perez M."/>
            <person name="Aroh O."/>
            <person name="Sun Y."/>
            <person name="Lan Y."/>
            <person name="Juniper S.K."/>
            <person name="Young C.R."/>
            <person name="Angers B."/>
            <person name="Qian P.Y."/>
        </authorList>
    </citation>
    <scope>NUCLEOTIDE SEQUENCE</scope>
    <source>
        <strain evidence="10">R07B-5</strain>
    </source>
</reference>
<feature type="compositionally biased region" description="Basic and acidic residues" evidence="6">
    <location>
        <begin position="1008"/>
        <end position="1023"/>
    </location>
</feature>